<organism evidence="11 12">
    <name type="scientific">Symbiochloris irregularis</name>
    <dbReference type="NCBI Taxonomy" id="706552"/>
    <lineage>
        <taxon>Eukaryota</taxon>
        <taxon>Viridiplantae</taxon>
        <taxon>Chlorophyta</taxon>
        <taxon>core chlorophytes</taxon>
        <taxon>Trebouxiophyceae</taxon>
        <taxon>Trebouxiales</taxon>
        <taxon>Trebouxiaceae</taxon>
        <taxon>Symbiochloris</taxon>
    </lineage>
</organism>
<reference evidence="11 12" key="1">
    <citation type="journal article" date="2024" name="Nat. Commun.">
        <title>Phylogenomics reveals the evolutionary origins of lichenization in chlorophyte algae.</title>
        <authorList>
            <person name="Puginier C."/>
            <person name="Libourel C."/>
            <person name="Otte J."/>
            <person name="Skaloud P."/>
            <person name="Haon M."/>
            <person name="Grisel S."/>
            <person name="Petersen M."/>
            <person name="Berrin J.G."/>
            <person name="Delaux P.M."/>
            <person name="Dal Grande F."/>
            <person name="Keller J."/>
        </authorList>
    </citation>
    <scope>NUCLEOTIDE SEQUENCE [LARGE SCALE GENOMIC DNA]</scope>
    <source>
        <strain evidence="11 12">SAG 2036</strain>
    </source>
</reference>
<evidence type="ECO:0000256" key="3">
    <source>
        <dbReference type="ARBA" id="ARBA00022801"/>
    </source>
</evidence>
<dbReference type="InterPro" id="IPR014014">
    <property type="entry name" value="RNA_helicase_DEAD_Q_motif"/>
</dbReference>
<dbReference type="PANTHER" id="PTHR47958">
    <property type="entry name" value="ATP-DEPENDENT RNA HELICASE DBP3"/>
    <property type="match status" value="1"/>
</dbReference>
<feature type="compositionally biased region" description="Gly residues" evidence="7">
    <location>
        <begin position="665"/>
        <end position="675"/>
    </location>
</feature>
<feature type="region of interest" description="Disordered" evidence="7">
    <location>
        <begin position="194"/>
        <end position="216"/>
    </location>
</feature>
<dbReference type="Pfam" id="PF00270">
    <property type="entry name" value="DEAD"/>
    <property type="match status" value="1"/>
</dbReference>
<dbReference type="AlphaFoldDB" id="A0AAW1P9S6"/>
<comment type="caution">
    <text evidence="11">The sequence shown here is derived from an EMBL/GenBank/DDBJ whole genome shotgun (WGS) entry which is preliminary data.</text>
</comment>
<evidence type="ECO:0000256" key="4">
    <source>
        <dbReference type="ARBA" id="ARBA00022806"/>
    </source>
</evidence>
<feature type="region of interest" description="Disordered" evidence="7">
    <location>
        <begin position="660"/>
        <end position="725"/>
    </location>
</feature>
<dbReference type="EMBL" id="JALJOQ010000050">
    <property type="protein sequence ID" value="KAK9804524.1"/>
    <property type="molecule type" value="Genomic_DNA"/>
</dbReference>
<feature type="domain" description="Helicase ATP-binding" evidence="8">
    <location>
        <begin position="306"/>
        <end position="481"/>
    </location>
</feature>
<feature type="domain" description="Helicase C-terminal" evidence="9">
    <location>
        <begin position="508"/>
        <end position="654"/>
    </location>
</feature>
<feature type="compositionally biased region" description="Acidic residues" evidence="7">
    <location>
        <begin position="198"/>
        <end position="207"/>
    </location>
</feature>
<feature type="region of interest" description="Disordered" evidence="7">
    <location>
        <begin position="814"/>
        <end position="854"/>
    </location>
</feature>
<dbReference type="InterPro" id="IPR014001">
    <property type="entry name" value="Helicase_ATP-bd"/>
</dbReference>
<keyword evidence="4" id="KW-0347">Helicase</keyword>
<feature type="domain" description="DEAD-box RNA helicase Q" evidence="10">
    <location>
        <begin position="275"/>
        <end position="303"/>
    </location>
</feature>
<evidence type="ECO:0000256" key="6">
    <source>
        <dbReference type="PROSITE-ProRule" id="PRU00552"/>
    </source>
</evidence>
<name>A0AAW1P9S6_9CHLO</name>
<keyword evidence="5" id="KW-0067">ATP-binding</keyword>
<feature type="short sequence motif" description="Q motif" evidence="6">
    <location>
        <begin position="275"/>
        <end position="303"/>
    </location>
</feature>
<dbReference type="PROSITE" id="PS51195">
    <property type="entry name" value="Q_MOTIF"/>
    <property type="match status" value="1"/>
</dbReference>
<dbReference type="PROSITE" id="PS51194">
    <property type="entry name" value="HELICASE_CTER"/>
    <property type="match status" value="1"/>
</dbReference>
<feature type="compositionally biased region" description="Polar residues" evidence="7">
    <location>
        <begin position="842"/>
        <end position="854"/>
    </location>
</feature>
<feature type="region of interest" description="Disordered" evidence="7">
    <location>
        <begin position="1"/>
        <end position="40"/>
    </location>
</feature>
<dbReference type="CDD" id="cd18787">
    <property type="entry name" value="SF2_C_DEAD"/>
    <property type="match status" value="1"/>
</dbReference>
<evidence type="ECO:0000256" key="2">
    <source>
        <dbReference type="ARBA" id="ARBA00022741"/>
    </source>
</evidence>
<evidence type="ECO:0000256" key="1">
    <source>
        <dbReference type="ARBA" id="ARBA00012552"/>
    </source>
</evidence>
<dbReference type="GO" id="GO:0005524">
    <property type="term" value="F:ATP binding"/>
    <property type="evidence" value="ECO:0007669"/>
    <property type="project" value="UniProtKB-KW"/>
</dbReference>
<dbReference type="InterPro" id="IPR027417">
    <property type="entry name" value="P-loop_NTPase"/>
</dbReference>
<dbReference type="InterPro" id="IPR000629">
    <property type="entry name" value="RNA-helicase_DEAD-box_CS"/>
</dbReference>
<evidence type="ECO:0000259" key="8">
    <source>
        <dbReference type="PROSITE" id="PS51192"/>
    </source>
</evidence>
<protein>
    <recommendedName>
        <fullName evidence="1">RNA helicase</fullName>
        <ecNumber evidence="1">3.6.4.13</ecNumber>
    </recommendedName>
</protein>
<sequence length="854" mass="91121">MSSSGQKRQFPYHSSVPTVEVKRRGVDGFHPGQAHTNDQATVHSFPQLTSEPSPTSTNFAAWSEAQINSFLDQRGEDYDDCHTFQALVQRAQKCEYETGHAPAPGQAQAEEEVDPLEAFMADINQEVKEDKPPHQAKPAQKLDVDEEDHVADFMEARRRNKMSAAHAAIVTHAGGTGNEDDEVYAVAKAMDDAQNAGLDDDDDDDGYDNAPAAGGKQKIDPLAALDHASIQYDEFAKDFYEEAAEVTKMSHAEVNTLRRQLGVRIAGFDPPRPVHTFAQLGLDGALLAAIKRAGFDKPTAIQAQAIPAALSGRDVLGIAKTGSGKTAAFVLPMLVHIMDQPELEKGTGPIGVIVAPTRELSEQIHKEARKFSKPYNLRVAAAFGGLSKYEQFKDLKGGSEVAVCTPGRMIDLIKMKACTMHRTTFLVFDEADRMFDMGFEPQVRSILGQVRPDRQTLLFSATMPNKVENLVRDALTSPVRVTVGEIGAANEDIRQVTCVVEEAAKHEWLTQRLQGFIDQGDVLVFAGQKLRVDELTDKLKAAGFRAAAIHGDMDQHARMSALAAFKAGTHHVLVATDIAARGLDIKSIKSVVNYDTAKDIDTHVHRVGRTGRAGDREGVAYTLITPREVKFAGDLVESLTAANQEVSAELLALANKDPKFKRGQGLRGQRGGGRGGRGRGRRQVGGAGLGFGEGPPPPDGQSLNQPQQQQQQQQASQGGVWGSGTKSAFASRYKTAFVASGTSGGDIGQKATIVAPRQQSNRAVPPPPMPLAARPSFAPPAYVGTSAPSPGAGAAAAGSQALAAAQAIAARISASHGGVTPQASAQPSATPLHPFAPPPSLTQPSTRQQQAHVG</sequence>
<dbReference type="SMART" id="SM00487">
    <property type="entry name" value="DEXDc"/>
    <property type="match status" value="1"/>
</dbReference>
<dbReference type="Pfam" id="PF00271">
    <property type="entry name" value="Helicase_C"/>
    <property type="match status" value="1"/>
</dbReference>
<dbReference type="PROSITE" id="PS00039">
    <property type="entry name" value="DEAD_ATP_HELICASE"/>
    <property type="match status" value="1"/>
</dbReference>
<feature type="compositionally biased region" description="Gly residues" evidence="7">
    <location>
        <begin position="683"/>
        <end position="693"/>
    </location>
</feature>
<gene>
    <name evidence="11" type="ORF">WJX73_004516</name>
</gene>
<feature type="region of interest" description="Disordered" evidence="7">
    <location>
        <begin position="755"/>
        <end position="776"/>
    </location>
</feature>
<dbReference type="SUPFAM" id="SSF52540">
    <property type="entry name" value="P-loop containing nucleoside triphosphate hydrolases"/>
    <property type="match status" value="2"/>
</dbReference>
<dbReference type="InterPro" id="IPR001650">
    <property type="entry name" value="Helicase_C-like"/>
</dbReference>
<evidence type="ECO:0000259" key="10">
    <source>
        <dbReference type="PROSITE" id="PS51195"/>
    </source>
</evidence>
<dbReference type="Gene3D" id="3.40.50.300">
    <property type="entry name" value="P-loop containing nucleotide triphosphate hydrolases"/>
    <property type="match status" value="2"/>
</dbReference>
<feature type="compositionally biased region" description="Low complexity" evidence="7">
    <location>
        <begin position="700"/>
        <end position="718"/>
    </location>
</feature>
<proteinExistence type="predicted"/>
<dbReference type="SMART" id="SM00490">
    <property type="entry name" value="HELICc"/>
    <property type="match status" value="1"/>
</dbReference>
<evidence type="ECO:0000313" key="12">
    <source>
        <dbReference type="Proteomes" id="UP001465755"/>
    </source>
</evidence>
<dbReference type="GO" id="GO:0003676">
    <property type="term" value="F:nucleic acid binding"/>
    <property type="evidence" value="ECO:0007669"/>
    <property type="project" value="InterPro"/>
</dbReference>
<dbReference type="GO" id="GO:0016787">
    <property type="term" value="F:hydrolase activity"/>
    <property type="evidence" value="ECO:0007669"/>
    <property type="project" value="UniProtKB-KW"/>
</dbReference>
<keyword evidence="2" id="KW-0547">Nucleotide-binding</keyword>
<accession>A0AAW1P9S6</accession>
<dbReference type="InterPro" id="IPR011545">
    <property type="entry name" value="DEAD/DEAH_box_helicase_dom"/>
</dbReference>
<dbReference type="EC" id="3.6.4.13" evidence="1"/>
<evidence type="ECO:0000256" key="7">
    <source>
        <dbReference type="SAM" id="MobiDB-lite"/>
    </source>
</evidence>
<evidence type="ECO:0000256" key="5">
    <source>
        <dbReference type="ARBA" id="ARBA00022840"/>
    </source>
</evidence>
<keyword evidence="3" id="KW-0378">Hydrolase</keyword>
<dbReference type="Proteomes" id="UP001465755">
    <property type="component" value="Unassembled WGS sequence"/>
</dbReference>
<keyword evidence="12" id="KW-1185">Reference proteome</keyword>
<dbReference type="FunFam" id="3.40.50.300:FF:000079">
    <property type="entry name" value="probable ATP-dependent RNA helicase DDX17"/>
    <property type="match status" value="1"/>
</dbReference>
<evidence type="ECO:0000259" key="9">
    <source>
        <dbReference type="PROSITE" id="PS51194"/>
    </source>
</evidence>
<dbReference type="PROSITE" id="PS51192">
    <property type="entry name" value="HELICASE_ATP_BIND_1"/>
    <property type="match status" value="1"/>
</dbReference>
<evidence type="ECO:0000313" key="11">
    <source>
        <dbReference type="EMBL" id="KAK9804524.1"/>
    </source>
</evidence>
<dbReference type="GO" id="GO:0003724">
    <property type="term" value="F:RNA helicase activity"/>
    <property type="evidence" value="ECO:0007669"/>
    <property type="project" value="UniProtKB-EC"/>
</dbReference>